<dbReference type="InterPro" id="IPR052702">
    <property type="entry name" value="MscS-like_channel"/>
</dbReference>
<dbReference type="Pfam" id="PF21088">
    <property type="entry name" value="MS_channel_1st"/>
    <property type="match status" value="1"/>
</dbReference>
<keyword evidence="3" id="KW-1003">Cell membrane</keyword>
<evidence type="ECO:0000256" key="5">
    <source>
        <dbReference type="ARBA" id="ARBA00022989"/>
    </source>
</evidence>
<feature type="domain" description="Mechanosensitive ion channel transmembrane helices 2/3" evidence="9">
    <location>
        <begin position="219"/>
        <end position="258"/>
    </location>
</feature>
<evidence type="ECO:0000256" key="4">
    <source>
        <dbReference type="ARBA" id="ARBA00022692"/>
    </source>
</evidence>
<dbReference type="EMBL" id="JANUGV010000001">
    <property type="protein sequence ID" value="MCS0606907.1"/>
    <property type="molecule type" value="Genomic_DNA"/>
</dbReference>
<name>A0ABT2BET2_9BURK</name>
<feature type="transmembrane region" description="Helical" evidence="7">
    <location>
        <begin position="97"/>
        <end position="115"/>
    </location>
</feature>
<comment type="similarity">
    <text evidence="2">Belongs to the MscS (TC 1.A.23) family.</text>
</comment>
<evidence type="ECO:0000259" key="9">
    <source>
        <dbReference type="Pfam" id="PF21088"/>
    </source>
</evidence>
<dbReference type="InterPro" id="IPR011066">
    <property type="entry name" value="MscS_channel_C_sf"/>
</dbReference>
<feature type="transmembrane region" description="Helical" evidence="7">
    <location>
        <begin position="176"/>
        <end position="197"/>
    </location>
</feature>
<evidence type="ECO:0000256" key="6">
    <source>
        <dbReference type="ARBA" id="ARBA00023136"/>
    </source>
</evidence>
<dbReference type="InterPro" id="IPR011014">
    <property type="entry name" value="MscS_channel_TM-2"/>
</dbReference>
<dbReference type="Pfam" id="PF00924">
    <property type="entry name" value="MS_channel_2nd"/>
    <property type="match status" value="1"/>
</dbReference>
<evidence type="ECO:0000256" key="3">
    <source>
        <dbReference type="ARBA" id="ARBA00022475"/>
    </source>
</evidence>
<dbReference type="SUPFAM" id="SSF50182">
    <property type="entry name" value="Sm-like ribonucleoproteins"/>
    <property type="match status" value="1"/>
</dbReference>
<feature type="transmembrane region" description="Helical" evidence="7">
    <location>
        <begin position="218"/>
        <end position="237"/>
    </location>
</feature>
<keyword evidence="4 7" id="KW-0812">Transmembrane</keyword>
<gene>
    <name evidence="10" type="ORF">NX773_01855</name>
</gene>
<dbReference type="InterPro" id="IPR006685">
    <property type="entry name" value="MscS_channel_2nd"/>
</dbReference>
<dbReference type="Gene3D" id="1.10.287.1260">
    <property type="match status" value="1"/>
</dbReference>
<dbReference type="SUPFAM" id="SSF82689">
    <property type="entry name" value="Mechanosensitive channel protein MscS (YggB), C-terminal domain"/>
    <property type="match status" value="1"/>
</dbReference>
<keyword evidence="5 7" id="KW-1133">Transmembrane helix</keyword>
<dbReference type="Gene3D" id="2.30.30.60">
    <property type="match status" value="1"/>
</dbReference>
<accession>A0ABT2BET2</accession>
<feature type="domain" description="Mechanosensitive ion channel MscS" evidence="8">
    <location>
        <begin position="260"/>
        <end position="325"/>
    </location>
</feature>
<feature type="transmembrane region" description="Helical" evidence="7">
    <location>
        <begin position="135"/>
        <end position="152"/>
    </location>
</feature>
<evidence type="ECO:0000259" key="8">
    <source>
        <dbReference type="Pfam" id="PF00924"/>
    </source>
</evidence>
<dbReference type="RefSeq" id="WP_258854698.1">
    <property type="nucleotide sequence ID" value="NZ_JANUGV010000001.1"/>
</dbReference>
<dbReference type="SUPFAM" id="SSF82861">
    <property type="entry name" value="Mechanosensitive channel protein MscS (YggB), transmembrane region"/>
    <property type="match status" value="1"/>
</dbReference>
<evidence type="ECO:0000313" key="10">
    <source>
        <dbReference type="EMBL" id="MCS0606907.1"/>
    </source>
</evidence>
<dbReference type="InterPro" id="IPR010920">
    <property type="entry name" value="LSM_dom_sf"/>
</dbReference>
<evidence type="ECO:0000256" key="7">
    <source>
        <dbReference type="SAM" id="Phobius"/>
    </source>
</evidence>
<evidence type="ECO:0000256" key="1">
    <source>
        <dbReference type="ARBA" id="ARBA00004651"/>
    </source>
</evidence>
<evidence type="ECO:0000256" key="2">
    <source>
        <dbReference type="ARBA" id="ARBA00008017"/>
    </source>
</evidence>
<protein>
    <submittedName>
        <fullName evidence="10">Mechanosensitive ion channel</fullName>
    </submittedName>
</protein>
<dbReference type="PANTHER" id="PTHR30347:SF1">
    <property type="entry name" value="MECHANOSENSITIVE CHANNEL MSCK"/>
    <property type="match status" value="1"/>
</dbReference>
<dbReference type="InterPro" id="IPR023408">
    <property type="entry name" value="MscS_beta-dom_sf"/>
</dbReference>
<feature type="transmembrane region" description="Helical" evidence="7">
    <location>
        <begin position="22"/>
        <end position="43"/>
    </location>
</feature>
<sequence>MTAVPLSNLLPDLIEDLARPGIKWQVVAVVASAALGWLAARVIRRLLPRARDGEGGFLRIGAESFLAVLAPLIVVGLLDAAKYILIANHIHINLVRVAMPVFTSLAAIRAVFYLLRRVFGRRGELGAAFVTFEKMFALLVWLGVALYITGMWDDVYAFLDSREIRIGKLHPSIAEILQGGLSVVVLLMLALWAGAALEERLMGMAGLHTSLKVMLARMSRALLILVAVLLCLPLMGLDLTVLSVFGGAFGVGLGLGMQRIASNYVSGFIILLERSLSIGDMISVDKYTGKITNINTRYTVLQGLDGVETVLPNEMLISGPVQNQSLSSRCVRGFTRILVAHGSDLTVVMPLLLQQAVGTPRVLAQPAPGVGLNRFAPEGYEVELGFWIGDPENGLGGVVSEVNKKIYALVQSGQIKLATNVLDVRLLDKELPTPVSRMAQTEAT</sequence>
<dbReference type="PANTHER" id="PTHR30347">
    <property type="entry name" value="POTASSIUM CHANNEL RELATED"/>
    <property type="match status" value="1"/>
</dbReference>
<comment type="subcellular location">
    <subcellularLocation>
        <location evidence="1">Cell membrane</location>
        <topology evidence="1">Multi-pass membrane protein</topology>
    </subcellularLocation>
</comment>
<keyword evidence="6 7" id="KW-0472">Membrane</keyword>
<evidence type="ECO:0000313" key="11">
    <source>
        <dbReference type="Proteomes" id="UP001205861"/>
    </source>
</evidence>
<reference evidence="10 11" key="1">
    <citation type="submission" date="2022-08" db="EMBL/GenBank/DDBJ databases">
        <title>Reclassification of Massilia species as members of the genera Telluria, Duganella, Pseudoduganella, Mokoshia gen. nov. and Zemynaea gen. nov. using orthogonal and non-orthogonal genome-based approaches.</title>
        <authorList>
            <person name="Bowman J.P."/>
        </authorList>
    </citation>
    <scope>NUCLEOTIDE SEQUENCE [LARGE SCALE GENOMIC DNA]</scope>
    <source>
        <strain evidence="10 11">JCM 31607</strain>
    </source>
</reference>
<comment type="caution">
    <text evidence="10">The sequence shown here is derived from an EMBL/GenBank/DDBJ whole genome shotgun (WGS) entry which is preliminary data.</text>
</comment>
<dbReference type="InterPro" id="IPR049142">
    <property type="entry name" value="MS_channel_1st"/>
</dbReference>
<feature type="transmembrane region" description="Helical" evidence="7">
    <location>
        <begin position="64"/>
        <end position="85"/>
    </location>
</feature>
<proteinExistence type="inferred from homology"/>
<organism evidence="10 11">
    <name type="scientific">Massilia solisilvae</name>
    <dbReference type="NCBI Taxonomy" id="1811225"/>
    <lineage>
        <taxon>Bacteria</taxon>
        <taxon>Pseudomonadati</taxon>
        <taxon>Pseudomonadota</taxon>
        <taxon>Betaproteobacteria</taxon>
        <taxon>Burkholderiales</taxon>
        <taxon>Oxalobacteraceae</taxon>
        <taxon>Telluria group</taxon>
        <taxon>Massilia</taxon>
    </lineage>
</organism>
<dbReference type="Gene3D" id="3.30.70.100">
    <property type="match status" value="1"/>
</dbReference>
<keyword evidence="11" id="KW-1185">Reference proteome</keyword>
<dbReference type="Proteomes" id="UP001205861">
    <property type="component" value="Unassembled WGS sequence"/>
</dbReference>